<dbReference type="AlphaFoldDB" id="A0AB39N6U6"/>
<organism evidence="2">
    <name type="scientific">Streptomyces sp. R11</name>
    <dbReference type="NCBI Taxonomy" id="3238625"/>
    <lineage>
        <taxon>Bacteria</taxon>
        <taxon>Bacillati</taxon>
        <taxon>Actinomycetota</taxon>
        <taxon>Actinomycetes</taxon>
        <taxon>Kitasatosporales</taxon>
        <taxon>Streptomycetaceae</taxon>
        <taxon>Streptomyces</taxon>
    </lineage>
</organism>
<gene>
    <name evidence="2" type="ORF">AB5J55_27395</name>
</gene>
<protein>
    <recommendedName>
        <fullName evidence="3">SWIM-type domain-containing protein</fullName>
    </recommendedName>
</protein>
<feature type="compositionally biased region" description="Low complexity" evidence="1">
    <location>
        <begin position="206"/>
        <end position="242"/>
    </location>
</feature>
<dbReference type="RefSeq" id="WP_369273178.1">
    <property type="nucleotide sequence ID" value="NZ_CP163432.1"/>
</dbReference>
<evidence type="ECO:0000313" key="2">
    <source>
        <dbReference type="EMBL" id="XDQ13083.1"/>
    </source>
</evidence>
<sequence length="704" mass="73279">MTQPTTIRTDLLALTPQTLASLANRGLVKRAEKDLAAGSGPEVTVTDDGTVRGRFPDGTDTALPPGLGLDAADCGCAATGVCRHRIGLVLAYQRTAASAPEADSPAAKAEFVDWTPAEFDDAALTAALGRAALSAAQRVKDRGYVARLHRPTAADPEPRVELPTCTVRFPVPHELGYALTDASAALRGEVVTLAVWAFRAADGTDGAKPAEATATAKSAAGPLTPATKAAATTATPTNPQPTEVSVGAHTPTATAQLTEGPLRTALALADDLLLDGVQQAGPVFAGSLARARESLTAASLHWPAGAVAELREQIDAYATRGTHYEAERFALLLAELHARHRAAGHDPVGVLGTTEAPETPLRRVRLMALGCRIGGTARDRTAETYFAHAEAGIALVLRKRWELTEDQSLTGHELAGRRLLGSPLRTLAAANVVSEHTSRAADRTVSISRGRIAATSVTPLGSAWRELPGSLLLRDTAGHLRAAGERPPRLIRPRVEAESVRVVEVAAVESVGYDPAAQRLEAVVRDPAGNEILVRAAYNPLCPGGLDALAAALGDEEVHGVSGMLNRAHGRIVLDPLAVLTSKGVIIPDLAPGEGDTTLAMARARPTDPITTALESALTALAQAAHHGLRRLTTPARTRLTDSAAALQRAGLHTAARLVRDLDTTLHRDGATAAVPAWVDAQIQLAVSLELHAEGADTAGNPDG</sequence>
<dbReference type="EMBL" id="CP163432">
    <property type="protein sequence ID" value="XDQ13083.1"/>
    <property type="molecule type" value="Genomic_DNA"/>
</dbReference>
<evidence type="ECO:0000256" key="1">
    <source>
        <dbReference type="SAM" id="MobiDB-lite"/>
    </source>
</evidence>
<name>A0AB39N6U6_9ACTN</name>
<reference evidence="2" key="1">
    <citation type="submission" date="2024-07" db="EMBL/GenBank/DDBJ databases">
        <authorList>
            <person name="Yu S.T."/>
        </authorList>
    </citation>
    <scope>NUCLEOTIDE SEQUENCE</scope>
    <source>
        <strain evidence="2">R11</strain>
    </source>
</reference>
<proteinExistence type="predicted"/>
<feature type="region of interest" description="Disordered" evidence="1">
    <location>
        <begin position="205"/>
        <end position="246"/>
    </location>
</feature>
<accession>A0AB39N6U6</accession>
<evidence type="ECO:0008006" key="3">
    <source>
        <dbReference type="Google" id="ProtNLM"/>
    </source>
</evidence>